<feature type="signal peptide" evidence="1">
    <location>
        <begin position="1"/>
        <end position="27"/>
    </location>
</feature>
<dbReference type="Proteomes" id="UP000198420">
    <property type="component" value="Unassembled WGS sequence"/>
</dbReference>
<evidence type="ECO:0000256" key="1">
    <source>
        <dbReference type="SAM" id="SignalP"/>
    </source>
</evidence>
<name>A0A238VPQ1_9ACTN</name>
<dbReference type="OrthoDB" id="3775517at2"/>
<dbReference type="RefSeq" id="WP_089310473.1">
    <property type="nucleotide sequence ID" value="NZ_FZNP01000002.1"/>
</dbReference>
<feature type="chain" id="PRO_5011969218" description="Secreted protein" evidence="1">
    <location>
        <begin position="28"/>
        <end position="209"/>
    </location>
</feature>
<dbReference type="AlphaFoldDB" id="A0A238VPQ1"/>
<evidence type="ECO:0000313" key="2">
    <source>
        <dbReference type="EMBL" id="SNR36188.1"/>
    </source>
</evidence>
<evidence type="ECO:0000313" key="3">
    <source>
        <dbReference type="Proteomes" id="UP000198420"/>
    </source>
</evidence>
<sequence length="209" mass="19906">MRKITSAAIAATSASALALFLAPAAHAANLTATVTNGGSVTATNSGNLVITDTTTGIAVTCTTSTGKGSIPNGVKSGASPLQVGTISSISFTNCKGGGFTFTVTTNALPWKVNVTGATSGGVTAGSISGISAHASAAFGLCQMDIAGTAAGSYTNATGKLTAGGAGLTISNVTAGCLGIAGNGHSASLVGAYTVKNSGGTFPQINTTSP</sequence>
<reference evidence="3" key="1">
    <citation type="submission" date="2017-06" db="EMBL/GenBank/DDBJ databases">
        <authorList>
            <person name="Varghese N."/>
            <person name="Submissions S."/>
        </authorList>
    </citation>
    <scope>NUCLEOTIDE SEQUENCE [LARGE SCALE GENOMIC DNA]</scope>
    <source>
        <strain evidence="3">DSM 44485</strain>
    </source>
</reference>
<evidence type="ECO:0008006" key="4">
    <source>
        <dbReference type="Google" id="ProtNLM"/>
    </source>
</evidence>
<gene>
    <name evidence="2" type="ORF">SAMN06265355_102169</name>
</gene>
<proteinExistence type="predicted"/>
<protein>
    <recommendedName>
        <fullName evidence="4">Secreted protein</fullName>
    </recommendedName>
</protein>
<keyword evidence="1" id="KW-0732">Signal</keyword>
<dbReference type="EMBL" id="FZNP01000002">
    <property type="protein sequence ID" value="SNR36188.1"/>
    <property type="molecule type" value="Genomic_DNA"/>
</dbReference>
<accession>A0A238VPQ1</accession>
<organism evidence="2 3">
    <name type="scientific">Actinomadura mexicana</name>
    <dbReference type="NCBI Taxonomy" id="134959"/>
    <lineage>
        <taxon>Bacteria</taxon>
        <taxon>Bacillati</taxon>
        <taxon>Actinomycetota</taxon>
        <taxon>Actinomycetes</taxon>
        <taxon>Streptosporangiales</taxon>
        <taxon>Thermomonosporaceae</taxon>
        <taxon>Actinomadura</taxon>
    </lineage>
</organism>
<keyword evidence="3" id="KW-1185">Reference proteome</keyword>